<feature type="domain" description="Squalene cyclase C-terminal" evidence="5">
    <location>
        <begin position="316"/>
        <end position="613"/>
    </location>
</feature>
<evidence type="ECO:0000256" key="2">
    <source>
        <dbReference type="ARBA" id="ARBA00022737"/>
    </source>
</evidence>
<dbReference type="PROSITE" id="PS01074">
    <property type="entry name" value="TERPENE_SYNTHASES"/>
    <property type="match status" value="1"/>
</dbReference>
<keyword evidence="3" id="KW-0413">Isomerase</keyword>
<proteinExistence type="inferred from homology"/>
<evidence type="ECO:0000256" key="1">
    <source>
        <dbReference type="ARBA" id="ARBA00009755"/>
    </source>
</evidence>
<evidence type="ECO:0008006" key="8">
    <source>
        <dbReference type="Google" id="ProtNLM"/>
    </source>
</evidence>
<dbReference type="InterPro" id="IPR032697">
    <property type="entry name" value="SQ_cyclase_N"/>
</dbReference>
<dbReference type="GO" id="GO:0016104">
    <property type="term" value="P:triterpenoid biosynthetic process"/>
    <property type="evidence" value="ECO:0007669"/>
    <property type="project" value="InterPro"/>
</dbReference>
<dbReference type="SFLD" id="SFLDG01016">
    <property type="entry name" value="Prenyltransferase_Like_2"/>
    <property type="match status" value="1"/>
</dbReference>
<reference evidence="7" key="1">
    <citation type="submission" date="2018-05" db="EMBL/GenBank/DDBJ databases">
        <authorList>
            <person name="Lanie J.A."/>
            <person name="Ng W.-L."/>
            <person name="Kazmierczak K.M."/>
            <person name="Andrzejewski T.M."/>
            <person name="Davidsen T.M."/>
            <person name="Wayne K.J."/>
            <person name="Tettelin H."/>
            <person name="Glass J.I."/>
            <person name="Rusch D."/>
            <person name="Podicherti R."/>
            <person name="Tsui H.-C.T."/>
            <person name="Winkler M.E."/>
        </authorList>
    </citation>
    <scope>NUCLEOTIDE SEQUENCE</scope>
</reference>
<feature type="compositionally biased region" description="Polar residues" evidence="4">
    <location>
        <begin position="1"/>
        <end position="11"/>
    </location>
</feature>
<dbReference type="SUPFAM" id="SSF48239">
    <property type="entry name" value="Terpenoid cyclases/Protein prenyltransferases"/>
    <property type="match status" value="2"/>
</dbReference>
<feature type="domain" description="Squalene cyclase N-terminal" evidence="6">
    <location>
        <begin position="19"/>
        <end position="307"/>
    </location>
</feature>
<dbReference type="InterPro" id="IPR032696">
    <property type="entry name" value="SQ_cyclase_C"/>
</dbReference>
<dbReference type="EMBL" id="UINC01002158">
    <property type="protein sequence ID" value="SUZ93582.1"/>
    <property type="molecule type" value="Genomic_DNA"/>
</dbReference>
<evidence type="ECO:0000256" key="3">
    <source>
        <dbReference type="ARBA" id="ARBA00023235"/>
    </source>
</evidence>
<evidence type="ECO:0000313" key="7">
    <source>
        <dbReference type="EMBL" id="SUZ93582.1"/>
    </source>
</evidence>
<dbReference type="PANTHER" id="PTHR11764:SF20">
    <property type="entry name" value="LANOSTEROL SYNTHASE"/>
    <property type="match status" value="1"/>
</dbReference>
<dbReference type="NCBIfam" id="TIGR01787">
    <property type="entry name" value="squalene_cyclas"/>
    <property type="match status" value="1"/>
</dbReference>
<dbReference type="Gene3D" id="1.50.10.20">
    <property type="match status" value="2"/>
</dbReference>
<name>A0A381RNY2_9ZZZZ</name>
<dbReference type="GO" id="GO:0016866">
    <property type="term" value="F:intramolecular transferase activity"/>
    <property type="evidence" value="ECO:0007669"/>
    <property type="project" value="InterPro"/>
</dbReference>
<dbReference type="NCBIfam" id="TIGR01507">
    <property type="entry name" value="hopene_cyclase"/>
    <property type="match status" value="1"/>
</dbReference>
<evidence type="ECO:0000259" key="5">
    <source>
        <dbReference type="Pfam" id="PF13243"/>
    </source>
</evidence>
<evidence type="ECO:0000256" key="4">
    <source>
        <dbReference type="SAM" id="MobiDB-lite"/>
    </source>
</evidence>
<feature type="region of interest" description="Disordered" evidence="4">
    <location>
        <begin position="1"/>
        <end position="22"/>
    </location>
</feature>
<dbReference type="CDD" id="cd02892">
    <property type="entry name" value="SQCY_1"/>
    <property type="match status" value="1"/>
</dbReference>
<dbReference type="InterPro" id="IPR006400">
    <property type="entry name" value="Hopene-cyclase"/>
</dbReference>
<accession>A0A381RNY2</accession>
<dbReference type="InterPro" id="IPR002365">
    <property type="entry name" value="Terpene_synthase_CS"/>
</dbReference>
<dbReference type="InterPro" id="IPR008930">
    <property type="entry name" value="Terpenoid_cyclase/PrenylTrfase"/>
</dbReference>
<dbReference type="PANTHER" id="PTHR11764">
    <property type="entry name" value="TERPENE CYCLASE/MUTASE FAMILY MEMBER"/>
    <property type="match status" value="1"/>
</dbReference>
<evidence type="ECO:0000259" key="6">
    <source>
        <dbReference type="Pfam" id="PF13249"/>
    </source>
</evidence>
<dbReference type="InterPro" id="IPR018333">
    <property type="entry name" value="Squalene_cyclase"/>
</dbReference>
<dbReference type="GO" id="GO:0005811">
    <property type="term" value="C:lipid droplet"/>
    <property type="evidence" value="ECO:0007669"/>
    <property type="project" value="InterPro"/>
</dbReference>
<comment type="similarity">
    <text evidence="1">Belongs to the terpene cyclase/mutase family.</text>
</comment>
<keyword evidence="2" id="KW-0677">Repeat</keyword>
<dbReference type="Pfam" id="PF13249">
    <property type="entry name" value="SQHop_cyclase_N"/>
    <property type="match status" value="1"/>
</dbReference>
<gene>
    <name evidence="7" type="ORF">METZ01_LOCUS46436</name>
</gene>
<organism evidence="7">
    <name type="scientific">marine metagenome</name>
    <dbReference type="NCBI Taxonomy" id="408172"/>
    <lineage>
        <taxon>unclassified sequences</taxon>
        <taxon>metagenomes</taxon>
        <taxon>ecological metagenomes</taxon>
    </lineage>
</organism>
<dbReference type="AlphaFoldDB" id="A0A381RNY2"/>
<protein>
    <recommendedName>
        <fullName evidence="8">Squalene--hopene cyclase</fullName>
    </recommendedName>
</protein>
<dbReference type="Pfam" id="PF13243">
    <property type="entry name" value="SQHop_cyclase_C"/>
    <property type="match status" value="1"/>
</dbReference>
<sequence length="675" mass="76475">MMAQPKNTEVNQAADKAAQRSQDYFRRTQHSEGYWWGELESNSTMEAEYLMLCHFTGRRDQKRWRKVCNYILSKQRDDGSWGQYFEAPGDVSTSVECYFALKLAGYSPDAEPLQKAREFIVSKGGIPKVRVFTKIWLALFGQWDWKGTPNMPPEMIFLPSWAPFNIYEFASWARATIVPMLIILTHQPYCPVPESANIDELYPAGRKGTDYSLPKPAGGFGWAKTLHWTDRLVGIYQRLPMHPFRGRAERKIIRWVLDHQEADGSWAGIQPPWVYSLLALHTMGYGPDHEVVKKGFQGFEGFALEDEDKCHVQACISPVWDTCIAQLALLESGVAPDDPMVQSSARWLMDKQIFEMGDWQVRAKDTRPGGWSFEFDNLIYPDIDDASIVVMALDQVLLPKAEEPRRTDSIQRGVEWMAGMQSKNGGWAAFDKDNNKKYLTKIPFSDFGETLDPPSVDVTAHLLEMYGRLGYTREDRVVDRGFKYVISEQEEDGSWFGRWGVNYVYGAGAVLPALEAIGEDMSQPYVRRAVDWILAHQNEDGGWGEGCGSYVDPNLRGVGPSTASQTAWALLGLVAAGEHECRATQRGLIYLVETQQEDGAWDEPYFTGTGFPGYGVGERLKALPNYGETSYQGLEMRAGFMINYHLYRNYWPLLALGRYSQAATRQQRTALGQKS</sequence>